<evidence type="ECO:0000256" key="1">
    <source>
        <dbReference type="SAM" id="MobiDB-lite"/>
    </source>
</evidence>
<keyword evidence="3" id="KW-1185">Reference proteome</keyword>
<feature type="compositionally biased region" description="Basic and acidic residues" evidence="1">
    <location>
        <begin position="13"/>
        <end position="29"/>
    </location>
</feature>
<protein>
    <submittedName>
        <fullName evidence="2">Uncharacterized protein</fullName>
    </submittedName>
</protein>
<feature type="compositionally biased region" description="Polar residues" evidence="1">
    <location>
        <begin position="1"/>
        <end position="11"/>
    </location>
</feature>
<proteinExistence type="predicted"/>
<dbReference type="OrthoDB" id="1749014at2759"/>
<accession>A0A8J6BJ04</accession>
<dbReference type="Proteomes" id="UP000729402">
    <property type="component" value="Unassembled WGS sequence"/>
</dbReference>
<comment type="caution">
    <text evidence="2">The sequence shown here is derived from an EMBL/GenBank/DDBJ whole genome shotgun (WGS) entry which is preliminary data.</text>
</comment>
<feature type="region of interest" description="Disordered" evidence="1">
    <location>
        <begin position="1"/>
        <end position="88"/>
    </location>
</feature>
<feature type="compositionally biased region" description="Polar residues" evidence="1">
    <location>
        <begin position="57"/>
        <end position="73"/>
    </location>
</feature>
<gene>
    <name evidence="2" type="ORF">GUJ93_ZPchr0010g8770</name>
</gene>
<evidence type="ECO:0000313" key="2">
    <source>
        <dbReference type="EMBL" id="KAG8085570.1"/>
    </source>
</evidence>
<name>A0A8J6BJ04_ZIZPA</name>
<evidence type="ECO:0000313" key="3">
    <source>
        <dbReference type="Proteomes" id="UP000729402"/>
    </source>
</evidence>
<reference evidence="2" key="2">
    <citation type="submission" date="2021-02" db="EMBL/GenBank/DDBJ databases">
        <authorList>
            <person name="Kimball J.A."/>
            <person name="Haas M.W."/>
            <person name="Macchietto M."/>
            <person name="Kono T."/>
            <person name="Duquette J."/>
            <person name="Shao M."/>
        </authorList>
    </citation>
    <scope>NUCLEOTIDE SEQUENCE</scope>
    <source>
        <tissue evidence="2">Fresh leaf tissue</tissue>
    </source>
</reference>
<sequence>MLNSLEQYTTRRQQKDEEKRRSRELKKLQEQFAAEQGAMFGTKPSPVHPPSARKPLGQSSNVNIIGGTPTSRRVCTPMARKGGLSSGKVKEAGKTAAFIPANYVSLPKDCSDNSSQ</sequence>
<dbReference type="AlphaFoldDB" id="A0A8J6BJ04"/>
<organism evidence="2 3">
    <name type="scientific">Zizania palustris</name>
    <name type="common">Northern wild rice</name>
    <dbReference type="NCBI Taxonomy" id="103762"/>
    <lineage>
        <taxon>Eukaryota</taxon>
        <taxon>Viridiplantae</taxon>
        <taxon>Streptophyta</taxon>
        <taxon>Embryophyta</taxon>
        <taxon>Tracheophyta</taxon>
        <taxon>Spermatophyta</taxon>
        <taxon>Magnoliopsida</taxon>
        <taxon>Liliopsida</taxon>
        <taxon>Poales</taxon>
        <taxon>Poaceae</taxon>
        <taxon>BOP clade</taxon>
        <taxon>Oryzoideae</taxon>
        <taxon>Oryzeae</taxon>
        <taxon>Zizaniinae</taxon>
        <taxon>Zizania</taxon>
    </lineage>
</organism>
<dbReference type="EMBL" id="JAAALK010000082">
    <property type="protein sequence ID" value="KAG8085570.1"/>
    <property type="molecule type" value="Genomic_DNA"/>
</dbReference>
<reference evidence="2" key="1">
    <citation type="journal article" date="2021" name="bioRxiv">
        <title>Whole Genome Assembly and Annotation of Northern Wild Rice, Zizania palustris L., Supports a Whole Genome Duplication in the Zizania Genus.</title>
        <authorList>
            <person name="Haas M."/>
            <person name="Kono T."/>
            <person name="Macchietto M."/>
            <person name="Millas R."/>
            <person name="McGilp L."/>
            <person name="Shao M."/>
            <person name="Duquette J."/>
            <person name="Hirsch C.N."/>
            <person name="Kimball J."/>
        </authorList>
    </citation>
    <scope>NUCLEOTIDE SEQUENCE</scope>
    <source>
        <tissue evidence="2">Fresh leaf tissue</tissue>
    </source>
</reference>